<keyword evidence="1 2" id="KW-0694">RNA-binding</keyword>
<protein>
    <recommendedName>
        <fullName evidence="3">DRBM domain-containing protein</fullName>
    </recommendedName>
</protein>
<keyword evidence="5" id="KW-1185">Reference proteome</keyword>
<dbReference type="Pfam" id="PF00035">
    <property type="entry name" value="dsrm"/>
    <property type="match status" value="2"/>
</dbReference>
<feature type="domain" description="DRBM" evidence="3">
    <location>
        <begin position="20"/>
        <end position="88"/>
    </location>
</feature>
<evidence type="ECO:0000256" key="1">
    <source>
        <dbReference type="ARBA" id="ARBA00022884"/>
    </source>
</evidence>
<dbReference type="GO" id="GO:0003725">
    <property type="term" value="F:double-stranded RNA binding"/>
    <property type="evidence" value="ECO:0007669"/>
    <property type="project" value="TreeGrafter"/>
</dbReference>
<dbReference type="OrthoDB" id="5961559at2759"/>
<dbReference type="InterPro" id="IPR051247">
    <property type="entry name" value="RLC_Component"/>
</dbReference>
<feature type="domain" description="DRBM" evidence="3">
    <location>
        <begin position="124"/>
        <end position="192"/>
    </location>
</feature>
<dbReference type="GO" id="GO:0035197">
    <property type="term" value="F:siRNA binding"/>
    <property type="evidence" value="ECO:0007669"/>
    <property type="project" value="TreeGrafter"/>
</dbReference>
<gene>
    <name evidence="4" type="ORF">DIABBA_LOCUS11046</name>
</gene>
<evidence type="ECO:0000313" key="5">
    <source>
        <dbReference type="Proteomes" id="UP001153709"/>
    </source>
</evidence>
<evidence type="ECO:0000313" key="4">
    <source>
        <dbReference type="EMBL" id="CAG9838117.1"/>
    </source>
</evidence>
<name>A0A9N9TBF9_DIABA</name>
<evidence type="ECO:0000259" key="3">
    <source>
        <dbReference type="PROSITE" id="PS50137"/>
    </source>
</evidence>
<evidence type="ECO:0000256" key="2">
    <source>
        <dbReference type="PROSITE-ProRule" id="PRU00266"/>
    </source>
</evidence>
<dbReference type="PANTHER" id="PTHR46205">
    <property type="entry name" value="LOQUACIOUS, ISOFORM B"/>
    <property type="match status" value="1"/>
</dbReference>
<dbReference type="GO" id="GO:0030422">
    <property type="term" value="P:siRNA processing"/>
    <property type="evidence" value="ECO:0007669"/>
    <property type="project" value="TreeGrafter"/>
</dbReference>
<sequence>MNIHSCLPFFSKKMTNLVKTPAMVLQELAIKKGFPPPHYEIIHSVSGSHNNRFDYRVRVAGVEAIGTGSSKQISKHDAAYHALKMLEEDGIYDPKELPMKEFNASIIQKQNDLPPGIPISASVNFVAPLKDICAEKKIQDPVFTELSDVGPPHCREFTYECGIGSVKTVATSTTKKMAKQLAAREMLERLTDILQNLVIDAPRKEELQQLPSTEKNHEILERYNNLFGSVIPDKKGKIKDFTYVFSELLKKIEKTRKDFVQDLCERTEDSLVRILNEMELQHDIIVIQEESPFIVTLCINTDVSFTTMGLGLTLEEAKDDALQQTFMMLDCYIEE</sequence>
<dbReference type="CDD" id="cd00048">
    <property type="entry name" value="DSRM_SF"/>
    <property type="match status" value="1"/>
</dbReference>
<dbReference type="GO" id="GO:0005634">
    <property type="term" value="C:nucleus"/>
    <property type="evidence" value="ECO:0007669"/>
    <property type="project" value="TreeGrafter"/>
</dbReference>
<dbReference type="GO" id="GO:0005737">
    <property type="term" value="C:cytoplasm"/>
    <property type="evidence" value="ECO:0007669"/>
    <property type="project" value="TreeGrafter"/>
</dbReference>
<organism evidence="4 5">
    <name type="scientific">Diabrotica balteata</name>
    <name type="common">Banded cucumber beetle</name>
    <dbReference type="NCBI Taxonomy" id="107213"/>
    <lineage>
        <taxon>Eukaryota</taxon>
        <taxon>Metazoa</taxon>
        <taxon>Ecdysozoa</taxon>
        <taxon>Arthropoda</taxon>
        <taxon>Hexapoda</taxon>
        <taxon>Insecta</taxon>
        <taxon>Pterygota</taxon>
        <taxon>Neoptera</taxon>
        <taxon>Endopterygota</taxon>
        <taxon>Coleoptera</taxon>
        <taxon>Polyphaga</taxon>
        <taxon>Cucujiformia</taxon>
        <taxon>Chrysomeloidea</taxon>
        <taxon>Chrysomelidae</taxon>
        <taxon>Galerucinae</taxon>
        <taxon>Diabroticina</taxon>
        <taxon>Diabroticites</taxon>
        <taxon>Diabrotica</taxon>
    </lineage>
</organism>
<dbReference type="GO" id="GO:0070578">
    <property type="term" value="C:RISC-loading complex"/>
    <property type="evidence" value="ECO:0007669"/>
    <property type="project" value="TreeGrafter"/>
</dbReference>
<dbReference type="PROSITE" id="PS50137">
    <property type="entry name" value="DS_RBD"/>
    <property type="match status" value="2"/>
</dbReference>
<proteinExistence type="predicted"/>
<dbReference type="InterPro" id="IPR014720">
    <property type="entry name" value="dsRBD_dom"/>
</dbReference>
<dbReference type="Gene3D" id="3.30.160.20">
    <property type="match status" value="2"/>
</dbReference>
<dbReference type="PANTHER" id="PTHR46205:SF3">
    <property type="entry name" value="LOQUACIOUS, ISOFORM B"/>
    <property type="match status" value="1"/>
</dbReference>
<dbReference type="GO" id="GO:0016442">
    <property type="term" value="C:RISC complex"/>
    <property type="evidence" value="ECO:0007669"/>
    <property type="project" value="TreeGrafter"/>
</dbReference>
<accession>A0A9N9TBF9</accession>
<dbReference type="SUPFAM" id="SSF54768">
    <property type="entry name" value="dsRNA-binding domain-like"/>
    <property type="match status" value="2"/>
</dbReference>
<dbReference type="SMART" id="SM00358">
    <property type="entry name" value="DSRM"/>
    <property type="match status" value="2"/>
</dbReference>
<reference evidence="4" key="1">
    <citation type="submission" date="2022-01" db="EMBL/GenBank/DDBJ databases">
        <authorList>
            <person name="King R."/>
        </authorList>
    </citation>
    <scope>NUCLEOTIDE SEQUENCE</scope>
</reference>
<dbReference type="EMBL" id="OU898282">
    <property type="protein sequence ID" value="CAG9838117.1"/>
    <property type="molecule type" value="Genomic_DNA"/>
</dbReference>
<dbReference type="Proteomes" id="UP001153709">
    <property type="component" value="Chromosome 7"/>
</dbReference>
<dbReference type="GO" id="GO:0070920">
    <property type="term" value="P:regulation of regulatory ncRNA processing"/>
    <property type="evidence" value="ECO:0007669"/>
    <property type="project" value="TreeGrafter"/>
</dbReference>
<dbReference type="AlphaFoldDB" id="A0A9N9TBF9"/>